<keyword evidence="1" id="KW-0472">Membrane</keyword>
<proteinExistence type="predicted"/>
<protein>
    <submittedName>
        <fullName evidence="2">Uncharacterized protein</fullName>
    </submittedName>
</protein>
<sequence>MSNLPKCPLPLTEQVTAKKAFQIIGAGIILVTQAICQLYRLPQTWGKAGLFCRHILFWIFLVVSSTGGRGTETGHKQKLDVQKANEGAKNIFCVRNSNYSIAVLGAYNTCNGLGFVFQPRRKVDFSVWLYILGLLTLRAAVYQIYIAYVGRVPTKDNNKTVDNNDSQPASEEVTTGNVNNDVLSKVFMI</sequence>
<name>A0A1B7MWX0_9AGAM</name>
<reference evidence="2 3" key="1">
    <citation type="submission" date="2016-06" db="EMBL/GenBank/DDBJ databases">
        <title>Comparative genomics of the ectomycorrhizal sister species Rhizopogon vinicolor and Rhizopogon vesiculosus (Basidiomycota: Boletales) reveals a divergence of the mating type B locus.</title>
        <authorList>
            <consortium name="DOE Joint Genome Institute"/>
            <person name="Mujic A.B."/>
            <person name="Kuo A."/>
            <person name="Tritt A."/>
            <person name="Lipzen A."/>
            <person name="Chen C."/>
            <person name="Johnson J."/>
            <person name="Sharma A."/>
            <person name="Barry K."/>
            <person name="Grigoriev I.V."/>
            <person name="Spatafora J.W."/>
        </authorList>
    </citation>
    <scope>NUCLEOTIDE SEQUENCE [LARGE SCALE GENOMIC DNA]</scope>
    <source>
        <strain evidence="2 3">AM-OR11-026</strain>
    </source>
</reference>
<feature type="transmembrane region" description="Helical" evidence="1">
    <location>
        <begin position="127"/>
        <end position="149"/>
    </location>
</feature>
<evidence type="ECO:0000313" key="2">
    <source>
        <dbReference type="EMBL" id="OAX37077.1"/>
    </source>
</evidence>
<dbReference type="AlphaFoldDB" id="A0A1B7MWX0"/>
<dbReference type="Proteomes" id="UP000092154">
    <property type="component" value="Unassembled WGS sequence"/>
</dbReference>
<keyword evidence="3" id="KW-1185">Reference proteome</keyword>
<organism evidence="2 3">
    <name type="scientific">Rhizopogon vinicolor AM-OR11-026</name>
    <dbReference type="NCBI Taxonomy" id="1314800"/>
    <lineage>
        <taxon>Eukaryota</taxon>
        <taxon>Fungi</taxon>
        <taxon>Dikarya</taxon>
        <taxon>Basidiomycota</taxon>
        <taxon>Agaricomycotina</taxon>
        <taxon>Agaricomycetes</taxon>
        <taxon>Agaricomycetidae</taxon>
        <taxon>Boletales</taxon>
        <taxon>Suillineae</taxon>
        <taxon>Rhizopogonaceae</taxon>
        <taxon>Rhizopogon</taxon>
    </lineage>
</organism>
<feature type="transmembrane region" description="Helical" evidence="1">
    <location>
        <begin position="51"/>
        <end position="68"/>
    </location>
</feature>
<evidence type="ECO:0000256" key="1">
    <source>
        <dbReference type="SAM" id="Phobius"/>
    </source>
</evidence>
<feature type="transmembrane region" description="Helical" evidence="1">
    <location>
        <begin position="20"/>
        <end position="39"/>
    </location>
</feature>
<keyword evidence="1" id="KW-1133">Transmembrane helix</keyword>
<gene>
    <name evidence="2" type="ORF">K503DRAFT_783899</name>
</gene>
<accession>A0A1B7MWX0</accession>
<dbReference type="EMBL" id="KV448374">
    <property type="protein sequence ID" value="OAX37077.1"/>
    <property type="molecule type" value="Genomic_DNA"/>
</dbReference>
<dbReference type="InParanoid" id="A0A1B7MWX0"/>
<dbReference type="OrthoDB" id="2676329at2759"/>
<evidence type="ECO:0000313" key="3">
    <source>
        <dbReference type="Proteomes" id="UP000092154"/>
    </source>
</evidence>
<keyword evidence="1" id="KW-0812">Transmembrane</keyword>